<dbReference type="KEGG" id="lak:106169427"/>
<reference evidence="2" key="1">
    <citation type="submission" date="2025-08" db="UniProtKB">
        <authorList>
            <consortium name="RefSeq"/>
        </authorList>
    </citation>
    <scope>IDENTIFICATION</scope>
    <source>
        <tissue evidence="2">Gonads</tissue>
    </source>
</reference>
<organism evidence="1 2">
    <name type="scientific">Lingula anatina</name>
    <name type="common">Brachiopod</name>
    <name type="synonym">Lingula unguis</name>
    <dbReference type="NCBI Taxonomy" id="7574"/>
    <lineage>
        <taxon>Eukaryota</taxon>
        <taxon>Metazoa</taxon>
        <taxon>Spiralia</taxon>
        <taxon>Lophotrochozoa</taxon>
        <taxon>Brachiopoda</taxon>
        <taxon>Linguliformea</taxon>
        <taxon>Lingulata</taxon>
        <taxon>Lingulida</taxon>
        <taxon>Linguloidea</taxon>
        <taxon>Lingulidae</taxon>
        <taxon>Lingula</taxon>
    </lineage>
</organism>
<evidence type="ECO:0000313" key="1">
    <source>
        <dbReference type="Proteomes" id="UP000085678"/>
    </source>
</evidence>
<dbReference type="Proteomes" id="UP000085678">
    <property type="component" value="Unplaced"/>
</dbReference>
<name>A0A1S3J249_LINAN</name>
<dbReference type="AlphaFoldDB" id="A0A1S3J249"/>
<keyword evidence="1" id="KW-1185">Reference proteome</keyword>
<accession>A0A1S3J249</accession>
<dbReference type="InParanoid" id="A0A1S3J249"/>
<dbReference type="RefSeq" id="XP_013404338.1">
    <property type="nucleotide sequence ID" value="XM_013548884.1"/>
</dbReference>
<evidence type="ECO:0000313" key="2">
    <source>
        <dbReference type="RefSeq" id="XP_013404338.1"/>
    </source>
</evidence>
<sequence>MVVRDSLHAHGWEDYQKSPIRLKRETPCNPRDSSCPVGHYCHHLTNQCAKCSCCTKRNQVTSEIKVFAAKSECARNSSAGSTDLCTLDFSWECVSDSGEGTDVASTLVSQENDNSYTQTAFNTTTAGSTVPAKKANAIRVRVRVEFMVFVICGGLFVT</sequence>
<protein>
    <submittedName>
        <fullName evidence="2">Uncharacterized protein LOC106169427</fullName>
    </submittedName>
</protein>
<gene>
    <name evidence="2" type="primary">LOC106169427</name>
</gene>
<proteinExistence type="predicted"/>
<dbReference type="GeneID" id="106169427"/>